<dbReference type="WBParaSite" id="ACRNAN_scaffold482.g27584.t1">
    <property type="protein sequence ID" value="ACRNAN_scaffold482.g27584.t1"/>
    <property type="gene ID" value="ACRNAN_scaffold482.g27584"/>
</dbReference>
<feature type="compositionally biased region" description="Basic and acidic residues" evidence="1">
    <location>
        <begin position="174"/>
        <end position="184"/>
    </location>
</feature>
<feature type="compositionally biased region" description="Basic and acidic residues" evidence="1">
    <location>
        <begin position="198"/>
        <end position="207"/>
    </location>
</feature>
<dbReference type="AlphaFoldDB" id="A0A914DZS2"/>
<evidence type="ECO:0000313" key="2">
    <source>
        <dbReference type="Proteomes" id="UP000887540"/>
    </source>
</evidence>
<evidence type="ECO:0000313" key="3">
    <source>
        <dbReference type="WBParaSite" id="ACRNAN_scaffold482.g27584.t1"/>
    </source>
</evidence>
<accession>A0A914DZS2</accession>
<keyword evidence="2" id="KW-1185">Reference proteome</keyword>
<evidence type="ECO:0000256" key="1">
    <source>
        <dbReference type="SAM" id="MobiDB-lite"/>
    </source>
</evidence>
<dbReference type="Proteomes" id="UP000887540">
    <property type="component" value="Unplaced"/>
</dbReference>
<sequence length="342" mass="37727">MKILKSLKVAPVTAAISPVTSTSHPTTTPKPITTTPKQISTTKYTPSTKKLTRQYFTTTTTPPTTVNPAKQKEIDAFFNDYYDNPSNPDRLPSTRRQAETTEAPIFPSFGGGSNFPSFGGGSLPLDSGLIPSDTDDVAQVFKALQESTYAISYNGETKNQNRDIIASSPNFNRPQHEPPQETRSNKKKPKRIMTSALHKLETTNDHRPKQKPVANTPPSIDSFNSYVQGVTPAKRKQKPSRRINTSILEVTSTVAPKIPVRKNNARQPLSRTTDPISRQEATPRKIHSADLLPVIKLPACVIKPIRNCKKRCTPTTSKGEICLPPIDQTEECLYSTECCCPV</sequence>
<reference evidence="3" key="1">
    <citation type="submission" date="2022-11" db="UniProtKB">
        <authorList>
            <consortium name="WormBaseParasite"/>
        </authorList>
    </citation>
    <scope>IDENTIFICATION</scope>
</reference>
<protein>
    <submittedName>
        <fullName evidence="3">Uncharacterized protein</fullName>
    </submittedName>
</protein>
<name>A0A914DZS2_9BILA</name>
<feature type="region of interest" description="Disordered" evidence="1">
    <location>
        <begin position="19"/>
        <end position="41"/>
    </location>
</feature>
<organism evidence="2 3">
    <name type="scientific">Acrobeloides nanus</name>
    <dbReference type="NCBI Taxonomy" id="290746"/>
    <lineage>
        <taxon>Eukaryota</taxon>
        <taxon>Metazoa</taxon>
        <taxon>Ecdysozoa</taxon>
        <taxon>Nematoda</taxon>
        <taxon>Chromadorea</taxon>
        <taxon>Rhabditida</taxon>
        <taxon>Tylenchina</taxon>
        <taxon>Cephalobomorpha</taxon>
        <taxon>Cephaloboidea</taxon>
        <taxon>Cephalobidae</taxon>
        <taxon>Acrobeloides</taxon>
    </lineage>
</organism>
<feature type="region of interest" description="Disordered" evidence="1">
    <location>
        <begin position="164"/>
        <end position="224"/>
    </location>
</feature>
<proteinExistence type="predicted"/>